<feature type="region of interest" description="Disordered" evidence="1">
    <location>
        <begin position="1682"/>
        <end position="1704"/>
    </location>
</feature>
<evidence type="ECO:0000259" key="3">
    <source>
        <dbReference type="PROSITE" id="PS50234"/>
    </source>
</evidence>
<dbReference type="EMBL" id="RQJX01000008">
    <property type="protein sequence ID" value="RQN08154.1"/>
    <property type="molecule type" value="Genomic_DNA"/>
</dbReference>
<dbReference type="Gene3D" id="3.40.50.410">
    <property type="entry name" value="von Willebrand factor, type A domain"/>
    <property type="match status" value="1"/>
</dbReference>
<name>A0A3N6YEC4_9ACTN</name>
<dbReference type="InterPro" id="IPR051172">
    <property type="entry name" value="Chlamydia_OmcB"/>
</dbReference>
<dbReference type="NCBIfam" id="TIGR01451">
    <property type="entry name" value="B_ant_repeat"/>
    <property type="match status" value="13"/>
</dbReference>
<sequence length="1847" mass="188493">MNDELWHAALLCPAAVCRGTPHRPCKESSTVTSTSRSRPNHASRRRHLRWPRRAIALMLAMLVAVMGSITAAGAVQSTTPPAPNPSLPERCEPDLKLAISLDLSNSVTDGQLAEMKSNIAEFAAGLTGYPVQIAIHTFASNAPATGSPANAPLPLTSVMTPQGSQTIADKVNGIQRPNSQRGGTNWDRAFAAIASAPEQYDALLFVTDGNPTQYGSPAQGPGGSTDVPSITRAVESANAVKAQGTRIIGVGATDNLSGGALDQFREHIAQVSGTVENSDYFATGFSDLRDTLTQIINDTCATIELVKDGVLADGAVGLPGDIVEYDFTITNTGSITLTDVTLNDPKPGLSGITFGAWPGEAGVLEPGESVTATATYELTAEDIAAGTVTNTATVTGQPPAGSPVSDEDPAEVTLPELAPSIQVEKSGALAEGAQGVAGDTVEYRFTVTNTGNVTLTDVTLDDPLPGLSEIVFGDWPGEAGVLAPGESVAATATYELTQADVNTGGVDNTVTAVGTPPFGDPVSDTDDAQVPVAPDAAIDVVKSGGLAEGAQGVAGDTVEYEFAVTNTGNVTLTGVTLDDPLPGLSEIVFGDWPGEAGVLAPGESVTATATYELTQADVNAGQVENTATATGTPPTGDPVTDTDEEIVEVPQQPLIDLVKNGALAAGSPGVAGDTVEYQFTISNLGNVTLTDVALSDELEGLSDIVFGDWPGEAGVLAPGESVTATATYELTQADVDAGQVENTATATGTPPTGDPVTDTAEEIVEVPQAPALDVVKSGALADGAEGRAGDTVEYEFTVTNTGNVTLTDVTLDDPLPGLSDIVFGDWPGEAGVLAPGESVTATATYELTQADVNAGQVENTVTATGTPPSGDPVENTDKEIVTITPDASINVVKSGGLAEGAQGRAGDTVEYEFMVTNTGNVTLTGVTLDDPLPGLSEIVFGDWPGEAGVLEPGESVTATATYELTQADVNAGQVENTVTATGTPPSGDPVENTDNHVVDVPQASAIDLVKSGALAEGAQGVAGDTVEYGFTITNTGNVTLTEVALSDELEGLSDIVFGDWPGEAGMLQPGESVTATATYTLTQADVNAGGVDNVATATGTPPSGDPVTDTDDAQVPVAQSPAIDVEKTGALREGSEGVAGDTVEYEFTVTNTGNVTLADVTLDDPLEGLSEIVFGDWPGEAGTLQPGESVTATATYELTQADLDTGEVENTVTATGTPPSGDPVDNTDEHIVDLPELPLIEVVKSGALAEGSEGRAGDTVEYEFTVTNIGNVTLTDVALSDELDGLSDIVFGTWPDEAGTLLPGESVTATATYELKQSDVDAGGVDNTASVVGTPPSGDPVEDDDTERVDVPSNPGIDLVKSGGLADGAQVVPGDTVEYEFTATNTGNVTLTGVSITDPMEGLSELVYTWPGEVGVLAPGESVTATAEYTLTAADIDRGDVVNNATVVGTPPGGQPPVENEDDHELPLPQLASIDLVKSGALAEGAEGRAGDTVEYEFTITNTGNVTLTDVALSDELAGLSDIVFGPWPTAEGVLGYGESVTATATYTLTQADVDAGSVDNVATASGQPPAGERVDDIDEVSVPIEAGPSIALVKTATLNAGAASKAGDTVTYTFEATNTGNVTLRDVSIADELEGLSDLEYVWPGDESVLAPGESVTATATYTLTQADIDRGEVVNHALATGTPPTGDPVDGPDEERTPLPALPGLKLTKTGTVDGDQIRYTFEVENTGTVTLTDVQVRDGLEGLSKITYRDWPGEAGVLAPGEKVTATATYTPTEADRERGYVDNHATATGTPPGGDPIGTDDSVRVLVAELPDAGAPDSALWLVLAGLIALLGGGALMTQRVRR</sequence>
<feature type="compositionally biased region" description="Low complexity" evidence="1">
    <location>
        <begin position="28"/>
        <end position="37"/>
    </location>
</feature>
<feature type="compositionally biased region" description="Low complexity" evidence="1">
    <location>
        <begin position="1682"/>
        <end position="1691"/>
    </location>
</feature>
<dbReference type="Gene3D" id="2.60.40.10">
    <property type="entry name" value="Immunoglobulins"/>
    <property type="match status" value="10"/>
</dbReference>
<keyword evidence="2" id="KW-0812">Transmembrane</keyword>
<gene>
    <name evidence="4" type="ORF">EHW97_07500</name>
</gene>
<dbReference type="InterPro" id="IPR036465">
    <property type="entry name" value="vWFA_dom_sf"/>
</dbReference>
<evidence type="ECO:0000313" key="4">
    <source>
        <dbReference type="EMBL" id="RQN08154.1"/>
    </source>
</evidence>
<dbReference type="Pfam" id="PF24346">
    <property type="entry name" value="DUF7507"/>
    <property type="match status" value="13"/>
</dbReference>
<dbReference type="InterPro" id="IPR013783">
    <property type="entry name" value="Ig-like_fold"/>
</dbReference>
<keyword evidence="2" id="KW-1133">Transmembrane helix</keyword>
<dbReference type="PROSITE" id="PS50234">
    <property type="entry name" value="VWFA"/>
    <property type="match status" value="1"/>
</dbReference>
<evidence type="ECO:0000256" key="2">
    <source>
        <dbReference type="SAM" id="Phobius"/>
    </source>
</evidence>
<proteinExistence type="predicted"/>
<dbReference type="OrthoDB" id="3584537at2"/>
<reference evidence="4 5" key="1">
    <citation type="submission" date="2018-11" db="EMBL/GenBank/DDBJ databases">
        <authorList>
            <person name="Li F."/>
        </authorList>
    </citation>
    <scope>NUCLEOTIDE SEQUENCE [LARGE SCALE GENOMIC DNA]</scope>
    <source>
        <strain evidence="4 5">YS17T</strain>
    </source>
</reference>
<keyword evidence="5" id="KW-1185">Reference proteome</keyword>
<feature type="region of interest" description="Disordered" evidence="1">
    <location>
        <begin position="21"/>
        <end position="47"/>
    </location>
</feature>
<dbReference type="InterPro" id="IPR055354">
    <property type="entry name" value="DUF7507"/>
</dbReference>
<dbReference type="GO" id="GO:0005975">
    <property type="term" value="P:carbohydrate metabolic process"/>
    <property type="evidence" value="ECO:0007669"/>
    <property type="project" value="UniProtKB-ARBA"/>
</dbReference>
<organism evidence="4 5">
    <name type="scientific">Aeromicrobium camelliae</name>
    <dbReference type="NCBI Taxonomy" id="1538144"/>
    <lineage>
        <taxon>Bacteria</taxon>
        <taxon>Bacillati</taxon>
        <taxon>Actinomycetota</taxon>
        <taxon>Actinomycetes</taxon>
        <taxon>Propionibacteriales</taxon>
        <taxon>Nocardioidaceae</taxon>
        <taxon>Aeromicrobium</taxon>
    </lineage>
</organism>
<dbReference type="NCBIfam" id="TIGR01167">
    <property type="entry name" value="LPXTG_anchor"/>
    <property type="match status" value="1"/>
</dbReference>
<dbReference type="InterPro" id="IPR002035">
    <property type="entry name" value="VWF_A"/>
</dbReference>
<protein>
    <submittedName>
        <fullName evidence="4">DUF11 domain-containing protein</fullName>
    </submittedName>
</protein>
<dbReference type="PANTHER" id="PTHR34819:SF3">
    <property type="entry name" value="CELL SURFACE PROTEIN"/>
    <property type="match status" value="1"/>
</dbReference>
<dbReference type="PANTHER" id="PTHR34819">
    <property type="entry name" value="LARGE CYSTEINE-RICH PERIPLASMIC PROTEIN OMCB"/>
    <property type="match status" value="1"/>
</dbReference>
<feature type="compositionally biased region" description="Basic residues" evidence="1">
    <location>
        <begin position="38"/>
        <end position="47"/>
    </location>
</feature>
<dbReference type="Proteomes" id="UP000275225">
    <property type="component" value="Unassembled WGS sequence"/>
</dbReference>
<evidence type="ECO:0000313" key="5">
    <source>
        <dbReference type="Proteomes" id="UP000275225"/>
    </source>
</evidence>
<comment type="caution">
    <text evidence="4">The sequence shown here is derived from an EMBL/GenBank/DDBJ whole genome shotgun (WGS) entry which is preliminary data.</text>
</comment>
<feature type="transmembrane region" description="Helical" evidence="2">
    <location>
        <begin position="1823"/>
        <end position="1842"/>
    </location>
</feature>
<dbReference type="InterPro" id="IPR047589">
    <property type="entry name" value="DUF11_rpt"/>
</dbReference>
<feature type="region of interest" description="Disordered" evidence="1">
    <location>
        <begin position="1322"/>
        <end position="1348"/>
    </location>
</feature>
<keyword evidence="2" id="KW-0472">Membrane</keyword>
<feature type="transmembrane region" description="Helical" evidence="2">
    <location>
        <begin position="54"/>
        <end position="75"/>
    </location>
</feature>
<dbReference type="SUPFAM" id="SSF53300">
    <property type="entry name" value="vWA-like"/>
    <property type="match status" value="1"/>
</dbReference>
<dbReference type="SMART" id="SM00327">
    <property type="entry name" value="VWA"/>
    <property type="match status" value="1"/>
</dbReference>
<evidence type="ECO:0000256" key="1">
    <source>
        <dbReference type="SAM" id="MobiDB-lite"/>
    </source>
</evidence>
<accession>A0A3N6YEC4</accession>
<feature type="domain" description="VWFA" evidence="3">
    <location>
        <begin position="96"/>
        <end position="295"/>
    </location>
</feature>